<feature type="non-terminal residue" evidence="2">
    <location>
        <position position="485"/>
    </location>
</feature>
<evidence type="ECO:0000259" key="1">
    <source>
        <dbReference type="Pfam" id="PF01345"/>
    </source>
</evidence>
<feature type="non-terminal residue" evidence="2">
    <location>
        <position position="1"/>
    </location>
</feature>
<feature type="domain" description="DUF11" evidence="1">
    <location>
        <begin position="299"/>
        <end position="403"/>
    </location>
</feature>
<feature type="domain" description="DUF11" evidence="1">
    <location>
        <begin position="433"/>
        <end position="479"/>
    </location>
</feature>
<dbReference type="AlphaFoldDB" id="A0A9Q1ZD27"/>
<accession>A0A9Q1ZD27</accession>
<proteinExistence type="predicted"/>
<evidence type="ECO:0000313" key="2">
    <source>
        <dbReference type="EMBL" id="KOA87807.1"/>
    </source>
</evidence>
<evidence type="ECO:0000313" key="3">
    <source>
        <dbReference type="Proteomes" id="UP000037540"/>
    </source>
</evidence>
<protein>
    <recommendedName>
        <fullName evidence="1">DUF11 domain-containing protein</fullName>
    </recommendedName>
</protein>
<dbReference type="SUPFAM" id="SSF49401">
    <property type="entry name" value="Bacterial adhesins"/>
    <property type="match status" value="1"/>
</dbReference>
<dbReference type="NCBIfam" id="TIGR04226">
    <property type="entry name" value="RrgB_K2N_iso_D2"/>
    <property type="match status" value="4"/>
</dbReference>
<dbReference type="EMBL" id="LGVR01000035">
    <property type="protein sequence ID" value="KOA87807.1"/>
    <property type="molecule type" value="Genomic_DNA"/>
</dbReference>
<feature type="domain" description="DUF11" evidence="1">
    <location>
        <begin position="159"/>
        <end position="254"/>
    </location>
</feature>
<sequence>VITPTITKADKTSNAANHIVDIGDTVTYTITVHNPDATKSITNINLTDTLPSGLAFKTGTVIVNSTPDASANPTTGISIPNIDAHSNATVSFVADVTAAPSSGASSYANTATAEYTFQSPDFTPLTSSVTANNTIYPASDLIVPTVTKSDTSSNPIAHVATIGDTIEYTITIENNNATKSITNVALRDTIPNGLTFKPDSLDVNGSSTPGSSLPPSISLGTINPSSSATVKFSVTVANPPASNSKYINTAEVDYTFQTTSGASLSNTVTKTNTVYSEDVVITPTITKADKTSNSIPHIVAINDTVTYTITIHNPSTTKPITNINLTDTLPSGLTFKSGSVTVNSVSQPSANPTTGINIPSITANSDATVSFVADVTTAPSGGALKYVNTATAQYSFESPDSTTLTSSVTANNTIYTESVVITPTITKADKTSNATPHVVAVGDTVTYTITLHNPSTTKPITNINLTDTLPSGLTFKSSSVIVNSV</sequence>
<organism evidence="2 3">
    <name type="scientific">Clostridium botulinum</name>
    <dbReference type="NCBI Taxonomy" id="1491"/>
    <lineage>
        <taxon>Bacteria</taxon>
        <taxon>Bacillati</taxon>
        <taxon>Bacillota</taxon>
        <taxon>Clostridia</taxon>
        <taxon>Eubacteriales</taxon>
        <taxon>Clostridiaceae</taxon>
        <taxon>Clostridium</taxon>
    </lineage>
</organism>
<dbReference type="PANTHER" id="PTHR34819:SF3">
    <property type="entry name" value="CELL SURFACE PROTEIN"/>
    <property type="match status" value="1"/>
</dbReference>
<comment type="caution">
    <text evidence="2">The sequence shown here is derived from an EMBL/GenBank/DDBJ whole genome shotgun (WGS) entry which is preliminary data.</text>
</comment>
<gene>
    <name evidence="2" type="ORF">ADU74_07100</name>
</gene>
<dbReference type="Pfam" id="PF01345">
    <property type="entry name" value="DUF11"/>
    <property type="match status" value="4"/>
</dbReference>
<dbReference type="InterPro" id="IPR051172">
    <property type="entry name" value="Chlamydia_OmcB"/>
</dbReference>
<dbReference type="InterPro" id="IPR001434">
    <property type="entry name" value="OmcB-like_DUF11"/>
</dbReference>
<dbReference type="Proteomes" id="UP000037540">
    <property type="component" value="Unassembled WGS sequence"/>
</dbReference>
<dbReference type="InterPro" id="IPR008966">
    <property type="entry name" value="Adhesion_dom_sf"/>
</dbReference>
<reference evidence="2 3" key="1">
    <citation type="submission" date="2015-07" db="EMBL/GenBank/DDBJ databases">
        <title>Draft genome sequences of 17 French Clostridium botulinum group III.</title>
        <authorList>
            <person name="Woudstra C."/>
            <person name="Le Marechal C."/>
            <person name="Souillard R."/>
            <person name="Bayon-Auboyer M.-H."/>
            <person name="Dessouter D."/>
            <person name="Fach P."/>
        </authorList>
    </citation>
    <scope>NUCLEOTIDE SEQUENCE [LARGE SCALE GENOMIC DNA]</scope>
    <source>
        <strain evidence="2 3">12LNRI-CD</strain>
    </source>
</reference>
<dbReference type="PANTHER" id="PTHR34819">
    <property type="entry name" value="LARGE CYSTEINE-RICH PERIPLASMIC PROTEIN OMCB"/>
    <property type="match status" value="1"/>
</dbReference>
<name>A0A9Q1ZD27_CLOBO</name>
<dbReference type="Gene3D" id="2.60.40.740">
    <property type="match status" value="4"/>
</dbReference>
<dbReference type="NCBIfam" id="TIGR01451">
    <property type="entry name" value="B_ant_repeat"/>
    <property type="match status" value="4"/>
</dbReference>
<dbReference type="InterPro" id="IPR026466">
    <property type="entry name" value="Fim_isopep_form_D2_dom"/>
</dbReference>
<dbReference type="InterPro" id="IPR047589">
    <property type="entry name" value="DUF11_rpt"/>
</dbReference>
<feature type="domain" description="DUF11" evidence="1">
    <location>
        <begin position="14"/>
        <end position="121"/>
    </location>
</feature>
<dbReference type="RefSeq" id="WP_141650368.1">
    <property type="nucleotide sequence ID" value="NZ_LGVR01000035.1"/>
</dbReference>